<sequence>MQNEFERTKQEILAAQSAQGVEGETDSDISVQCVGGKKKGKVKGLGSLGRTVNASNANLYAQLQNERNKNKRMRKELSLLMKHVYKKSSLNEQSSREDNQAAEDENEGDSDNENGSDSDPDNVNESDSDPNDWYLVVY</sequence>
<feature type="coiled-coil region" evidence="1">
    <location>
        <begin position="56"/>
        <end position="83"/>
    </location>
</feature>
<evidence type="ECO:0000313" key="4">
    <source>
        <dbReference type="Proteomes" id="UP000824120"/>
    </source>
</evidence>
<dbReference type="EMBL" id="JACXVP010000004">
    <property type="protein sequence ID" value="KAG5610327.1"/>
    <property type="molecule type" value="Genomic_DNA"/>
</dbReference>
<dbReference type="Proteomes" id="UP000824120">
    <property type="component" value="Chromosome 4"/>
</dbReference>
<feature type="compositionally biased region" description="Acidic residues" evidence="2">
    <location>
        <begin position="100"/>
        <end position="130"/>
    </location>
</feature>
<accession>A0A9J5ZEF9</accession>
<evidence type="ECO:0000313" key="3">
    <source>
        <dbReference type="EMBL" id="KAG5610327.1"/>
    </source>
</evidence>
<name>A0A9J5ZEF9_SOLCO</name>
<keyword evidence="4" id="KW-1185">Reference proteome</keyword>
<evidence type="ECO:0000256" key="2">
    <source>
        <dbReference type="SAM" id="MobiDB-lite"/>
    </source>
</evidence>
<evidence type="ECO:0000256" key="1">
    <source>
        <dbReference type="SAM" id="Coils"/>
    </source>
</evidence>
<reference evidence="3 4" key="1">
    <citation type="submission" date="2020-09" db="EMBL/GenBank/DDBJ databases">
        <title>De no assembly of potato wild relative species, Solanum commersonii.</title>
        <authorList>
            <person name="Cho K."/>
        </authorList>
    </citation>
    <scope>NUCLEOTIDE SEQUENCE [LARGE SCALE GENOMIC DNA]</scope>
    <source>
        <strain evidence="3">LZ3.2</strain>
        <tissue evidence="3">Leaf</tissue>
    </source>
</reference>
<keyword evidence="1" id="KW-0175">Coiled coil</keyword>
<feature type="region of interest" description="Disordered" evidence="2">
    <location>
        <begin position="85"/>
        <end position="138"/>
    </location>
</feature>
<dbReference type="AlphaFoldDB" id="A0A9J5ZEF9"/>
<comment type="caution">
    <text evidence="3">The sequence shown here is derived from an EMBL/GenBank/DDBJ whole genome shotgun (WGS) entry which is preliminary data.</text>
</comment>
<proteinExistence type="predicted"/>
<gene>
    <name evidence="3" type="ORF">H5410_021608</name>
</gene>
<protein>
    <submittedName>
        <fullName evidence="3">Uncharacterized protein</fullName>
    </submittedName>
</protein>
<organism evidence="3 4">
    <name type="scientific">Solanum commersonii</name>
    <name type="common">Commerson's wild potato</name>
    <name type="synonym">Commerson's nightshade</name>
    <dbReference type="NCBI Taxonomy" id="4109"/>
    <lineage>
        <taxon>Eukaryota</taxon>
        <taxon>Viridiplantae</taxon>
        <taxon>Streptophyta</taxon>
        <taxon>Embryophyta</taxon>
        <taxon>Tracheophyta</taxon>
        <taxon>Spermatophyta</taxon>
        <taxon>Magnoliopsida</taxon>
        <taxon>eudicotyledons</taxon>
        <taxon>Gunneridae</taxon>
        <taxon>Pentapetalae</taxon>
        <taxon>asterids</taxon>
        <taxon>lamiids</taxon>
        <taxon>Solanales</taxon>
        <taxon>Solanaceae</taxon>
        <taxon>Solanoideae</taxon>
        <taxon>Solaneae</taxon>
        <taxon>Solanum</taxon>
    </lineage>
</organism>